<dbReference type="OrthoDB" id="5819165at2"/>
<dbReference type="EMBL" id="PYOI01000008">
    <property type="protein sequence ID" value="PSV84038.1"/>
    <property type="molecule type" value="Genomic_DNA"/>
</dbReference>
<organism evidence="2 3">
    <name type="scientific">Photobacterium leiognathi</name>
    <dbReference type="NCBI Taxonomy" id="553611"/>
    <lineage>
        <taxon>Bacteria</taxon>
        <taxon>Pseudomonadati</taxon>
        <taxon>Pseudomonadota</taxon>
        <taxon>Gammaproteobacteria</taxon>
        <taxon>Vibrionales</taxon>
        <taxon>Vibrionaceae</taxon>
        <taxon>Photobacterium</taxon>
    </lineage>
</organism>
<dbReference type="Proteomes" id="UP000240410">
    <property type="component" value="Unassembled WGS sequence"/>
</dbReference>
<comment type="caution">
    <text evidence="2">The sequence shown here is derived from an EMBL/GenBank/DDBJ whole genome shotgun (WGS) entry which is preliminary data.</text>
</comment>
<keyword evidence="4" id="KW-1185">Reference proteome</keyword>
<evidence type="ECO:0000313" key="4">
    <source>
        <dbReference type="Proteomes" id="UP000241566"/>
    </source>
</evidence>
<dbReference type="EMBL" id="PYOJ01000018">
    <property type="protein sequence ID" value="PSV88475.1"/>
    <property type="molecule type" value="Genomic_DNA"/>
</dbReference>
<name>A0A2G4WR55_PHOLE</name>
<dbReference type="GeneID" id="99743476"/>
<gene>
    <name evidence="2" type="ORF">CTM89_14575</name>
    <name evidence="1" type="ORF">CTM94_07535</name>
</gene>
<dbReference type="Proteomes" id="UP000241566">
    <property type="component" value="Unassembled WGS sequence"/>
</dbReference>
<accession>A0A2G4WR55</accession>
<evidence type="ECO:0000313" key="1">
    <source>
        <dbReference type="EMBL" id="PSV84038.1"/>
    </source>
</evidence>
<proteinExistence type="predicted"/>
<protein>
    <submittedName>
        <fullName evidence="2">Uncharacterized protein</fullName>
    </submittedName>
</protein>
<evidence type="ECO:0000313" key="2">
    <source>
        <dbReference type="EMBL" id="PSV88475.1"/>
    </source>
</evidence>
<dbReference type="AlphaFoldDB" id="A0A2G4WR55"/>
<sequence length="67" mass="7601">MIINFNVNDVSWNAPIHQLNGDVLRRHVLINGKVDCLDLNFTYCEATEKGTITDSKNQQIGHFSIID</sequence>
<reference evidence="2 3" key="1">
    <citation type="submission" date="2018-03" db="EMBL/GenBank/DDBJ databases">
        <title>Whole genome sequencing of Histamine producing bacteria.</title>
        <authorList>
            <person name="Butler K."/>
        </authorList>
    </citation>
    <scope>NUCLEOTIDE SEQUENCE [LARGE SCALE GENOMIC DNA]</scope>
    <source>
        <strain evidence="1 4">ATCC 25521</strain>
        <strain evidence="2 3">ATCC 33979</strain>
    </source>
</reference>
<evidence type="ECO:0000313" key="3">
    <source>
        <dbReference type="Proteomes" id="UP000240410"/>
    </source>
</evidence>
<dbReference type="RefSeq" id="WP_008988842.1">
    <property type="nucleotide sequence ID" value="NZ_CP131599.1"/>
</dbReference>